<dbReference type="EMBL" id="JAGEMX010000005">
    <property type="protein sequence ID" value="MBO1831403.1"/>
    <property type="molecule type" value="Genomic_DNA"/>
</dbReference>
<gene>
    <name evidence="2" type="ORF">J4M89_18685</name>
    <name evidence="1" type="ORF">JIN94_25140</name>
    <name evidence="4" type="ORF">LXE91_34705</name>
    <name evidence="3" type="ORF">QZM56_03905</name>
</gene>
<reference evidence="1" key="1">
    <citation type="submission" date="2021-01" db="EMBL/GenBank/DDBJ databases">
        <title>Outbreak of Burkholderia contaminns endophthalmitis traced to a clinical ventilation system.</title>
        <authorList>
            <person name="Lipuma J."/>
            <person name="Spilker T."/>
            <person name="Kratholm J."/>
        </authorList>
    </citation>
    <scope>NUCLEOTIDE SEQUENCE</scope>
    <source>
        <strain evidence="1">HI4954</strain>
    </source>
</reference>
<keyword evidence="6" id="KW-1185">Reference proteome</keyword>
<name>A0AAP1YEU0_9BURK</name>
<reference evidence="4 7" key="3">
    <citation type="submission" date="2021-12" db="EMBL/GenBank/DDBJ databases">
        <title>Genomic and phenotypic characterization of three Burkholderia contaminans isolates recovered from different sources.</title>
        <authorList>
            <person name="Lopez De Volder A."/>
            <person name="Fan Y."/>
            <person name="Nunvar J."/>
            <person name="Herrera T."/>
            <person name="Timp W."/>
            <person name="Degrossi J."/>
        </authorList>
    </citation>
    <scope>NUCLEOTIDE SEQUENCE [LARGE SCALE GENOMIC DNA]</scope>
    <source>
        <strain evidence="4 7">LMG 23361</strain>
    </source>
</reference>
<dbReference type="Proteomes" id="UP000664048">
    <property type="component" value="Unassembled WGS sequence"/>
</dbReference>
<dbReference type="Proteomes" id="UP001172109">
    <property type="component" value="Unassembled WGS sequence"/>
</dbReference>
<protein>
    <submittedName>
        <fullName evidence="1">Uncharacterized protein</fullName>
    </submittedName>
</protein>
<evidence type="ECO:0000313" key="5">
    <source>
        <dbReference type="Proteomes" id="UP000611459"/>
    </source>
</evidence>
<reference evidence="2 6" key="2">
    <citation type="submission" date="2021-03" db="EMBL/GenBank/DDBJ databases">
        <title>Clinical course, treatment and visual outcome of an outbreak of Burkholderia contaminans endophthalmitis following cataract surgery.</title>
        <authorList>
            <person name="Lind C."/>
            <person name="Olsen K."/>
            <person name="Angelsen N.K."/>
            <person name="Krefting E.A."/>
            <person name="Fossen K."/>
            <person name="Gravningen K."/>
            <person name="Depoorter E."/>
            <person name="Vandamme P."/>
            <person name="Bertelsen G."/>
        </authorList>
    </citation>
    <scope>NUCLEOTIDE SEQUENCE [LARGE SCALE GENOMIC DNA]</scope>
    <source>
        <strain evidence="2 6">51242556</strain>
    </source>
</reference>
<sequence>MGLIVARISSCGRHRLALQGFAPIKARAGGMANADYPVRLILEAVKVNRVFNIISDGNLKIGFNRLDALHKYNDIEPVN</sequence>
<dbReference type="AlphaFoldDB" id="A0AAP1YEU0"/>
<organism evidence="1 5">
    <name type="scientific">Burkholderia contaminans</name>
    <dbReference type="NCBI Taxonomy" id="488447"/>
    <lineage>
        <taxon>Bacteria</taxon>
        <taxon>Pseudomonadati</taxon>
        <taxon>Pseudomonadota</taxon>
        <taxon>Betaproteobacteria</taxon>
        <taxon>Burkholderiales</taxon>
        <taxon>Burkholderiaceae</taxon>
        <taxon>Burkholderia</taxon>
        <taxon>Burkholderia cepacia complex</taxon>
    </lineage>
</organism>
<evidence type="ECO:0000313" key="2">
    <source>
        <dbReference type="EMBL" id="MBO1831403.1"/>
    </source>
</evidence>
<dbReference type="EMBL" id="CP090642">
    <property type="protein sequence ID" value="WFN23092.1"/>
    <property type="molecule type" value="Genomic_DNA"/>
</dbReference>
<proteinExistence type="predicted"/>
<dbReference type="EMBL" id="JAUJQS010000002">
    <property type="protein sequence ID" value="MDN7563642.1"/>
    <property type="molecule type" value="Genomic_DNA"/>
</dbReference>
<evidence type="ECO:0000313" key="4">
    <source>
        <dbReference type="EMBL" id="WFN23092.1"/>
    </source>
</evidence>
<evidence type="ECO:0000313" key="3">
    <source>
        <dbReference type="EMBL" id="MDN7563642.1"/>
    </source>
</evidence>
<dbReference type="Proteomes" id="UP000611459">
    <property type="component" value="Unassembled WGS sequence"/>
</dbReference>
<evidence type="ECO:0000313" key="6">
    <source>
        <dbReference type="Proteomes" id="UP000664048"/>
    </source>
</evidence>
<accession>A0AAP1YEU0</accession>
<dbReference type="GeneID" id="93195097"/>
<reference evidence="3" key="4">
    <citation type="submission" date="2023-07" db="EMBL/GenBank/DDBJ databases">
        <title>A collection of bacterial strains from the Burkholderia cepacia Research Laboratory and Repository.</title>
        <authorList>
            <person name="Lipuma J."/>
            <person name="Spilker T."/>
            <person name="Caverly L."/>
        </authorList>
    </citation>
    <scope>NUCLEOTIDE SEQUENCE</scope>
    <source>
        <strain evidence="3">AU44979</strain>
    </source>
</reference>
<dbReference type="EMBL" id="JAENIB010000012">
    <property type="protein sequence ID" value="MBK1933181.1"/>
    <property type="molecule type" value="Genomic_DNA"/>
</dbReference>
<dbReference type="RefSeq" id="WP_135370809.1">
    <property type="nucleotide sequence ID" value="NZ_AP018359.1"/>
</dbReference>
<evidence type="ECO:0000313" key="7">
    <source>
        <dbReference type="Proteomes" id="UP001220209"/>
    </source>
</evidence>
<evidence type="ECO:0000313" key="1">
    <source>
        <dbReference type="EMBL" id="MBK1933181.1"/>
    </source>
</evidence>
<dbReference type="Proteomes" id="UP001220209">
    <property type="component" value="Chromosome 3"/>
</dbReference>